<dbReference type="InterPro" id="IPR036465">
    <property type="entry name" value="vWFA_dom_sf"/>
</dbReference>
<dbReference type="AlphaFoldDB" id="A0A857KU55"/>
<reference evidence="1" key="1">
    <citation type="journal article" date="2021" name="Nat. Microbiol.">
        <title>Cocultivation of an ultrasmall environmental parasitic bacterium with lytic ability against bacteria associated with wastewater foams.</title>
        <authorList>
            <person name="Batinovic S."/>
            <person name="Rose J.J.A."/>
            <person name="Ratcliffe J."/>
            <person name="Seviour R.J."/>
            <person name="Petrovski S."/>
        </authorList>
    </citation>
    <scope>NUCLEOTIDE SEQUENCE</scope>
    <source>
        <strain evidence="1">CON44</strain>
    </source>
</reference>
<dbReference type="InterPro" id="IPR002035">
    <property type="entry name" value="VWF_A"/>
</dbReference>
<dbReference type="Pfam" id="PF13531">
    <property type="entry name" value="SBP_bac_11"/>
    <property type="match status" value="1"/>
</dbReference>
<evidence type="ECO:0000313" key="1">
    <source>
        <dbReference type="EMBL" id="QHN41840.1"/>
    </source>
</evidence>
<accession>A0A857KU55</accession>
<organism evidence="1">
    <name type="scientific">Gordonia amarae</name>
    <dbReference type="NCBI Taxonomy" id="36821"/>
    <lineage>
        <taxon>Bacteria</taxon>
        <taxon>Bacillati</taxon>
        <taxon>Actinomycetota</taxon>
        <taxon>Actinomycetes</taxon>
        <taxon>Mycobacteriales</taxon>
        <taxon>Gordoniaceae</taxon>
        <taxon>Gordonia</taxon>
    </lineage>
</organism>
<dbReference type="SMART" id="SM00327">
    <property type="entry name" value="VWA"/>
    <property type="match status" value="1"/>
</dbReference>
<protein>
    <submittedName>
        <fullName evidence="1">VWA domain-containing protein</fullName>
    </submittedName>
</protein>
<dbReference type="SUPFAM" id="SSF53300">
    <property type="entry name" value="vWA-like"/>
    <property type="match status" value="1"/>
</dbReference>
<proteinExistence type="predicted"/>
<gene>
    <name evidence="1" type="ORF">GII30_06040</name>
</gene>
<dbReference type="SUPFAM" id="SSF53850">
    <property type="entry name" value="Periplasmic binding protein-like II"/>
    <property type="match status" value="1"/>
</dbReference>
<dbReference type="Pfam" id="PF00092">
    <property type="entry name" value="VWA"/>
    <property type="match status" value="1"/>
</dbReference>
<sequence>MWLLTALLLVVLLVSGVILWRGIHGSCSGGAVKVAADPTIADTVKSLAKKASADSCYDFTVDAVAGGAIPSLLTSGKNVPDLWVADSSQRARRVIAQVRLGSDAVRKSLATSPAVVVSTRSITFDTWIDVMKLVNLRIGNPASSSLADAPIIGALDAAASGKVNGRALLTAMAEMAAQRNNATPLDDTEDARLELANSSTVPVVTSEQQYLQFLRNNAGSRLLATTPAAGTVSVDYPLVVTAGDKRDRAAKAADALTKAAHSGSGQDILNNNGFRNADGSGVGEAIKTLTVDPAKLDAALDQWHDLSLPTRTIMAIDTSGSMTAPAGMSTRAALLTEAVSNAFSLIPRNGVVGVWIFGIDKGGFGIDFKEKVPSRRLDAKVGNQTQREVLNTGVRQAMTTDLGGGTGLYDTILAGYKKMVETYDPNYSNTFTVLTDGRNEDSASIGLDELLRQLKALSDPGRPVRVMAMGISEDTDAASLTKITDVTGGATFVATDPTKIRTLFEDAARTRLASAGGTR</sequence>
<dbReference type="Gene3D" id="3.40.50.410">
    <property type="entry name" value="von Willebrand factor, type A domain"/>
    <property type="match status" value="1"/>
</dbReference>
<dbReference type="PROSITE" id="PS50234">
    <property type="entry name" value="VWFA"/>
    <property type="match status" value="1"/>
</dbReference>
<dbReference type="EMBL" id="CP045810">
    <property type="protein sequence ID" value="QHN41840.1"/>
    <property type="molecule type" value="Genomic_DNA"/>
</dbReference>
<name>A0A857KU55_9ACTN</name>